<dbReference type="GO" id="GO:0005829">
    <property type="term" value="C:cytosol"/>
    <property type="evidence" value="ECO:0007669"/>
    <property type="project" value="TreeGrafter"/>
</dbReference>
<evidence type="ECO:0000259" key="10">
    <source>
        <dbReference type="Pfam" id="PF12225"/>
    </source>
</evidence>
<gene>
    <name evidence="11" type="ORF">G3N55_09340</name>
</gene>
<evidence type="ECO:0000256" key="9">
    <source>
        <dbReference type="SAM" id="MobiDB-lite"/>
    </source>
</evidence>
<dbReference type="UniPathway" id="UPA00193"/>
<evidence type="ECO:0000256" key="6">
    <source>
        <dbReference type="ARBA" id="ARBA00023002"/>
    </source>
</evidence>
<dbReference type="GO" id="GO:0035999">
    <property type="term" value="P:tetrahydrofolate interconversion"/>
    <property type="evidence" value="ECO:0007669"/>
    <property type="project" value="UniProtKB-UniPathway"/>
</dbReference>
<protein>
    <recommendedName>
        <fullName evidence="8">Methylenetetrahydrofolate reductase</fullName>
    </recommendedName>
</protein>
<evidence type="ECO:0000256" key="2">
    <source>
        <dbReference type="ARBA" id="ARBA00004777"/>
    </source>
</evidence>
<dbReference type="InterPro" id="IPR022026">
    <property type="entry name" value="DUF5981"/>
</dbReference>
<evidence type="ECO:0000256" key="7">
    <source>
        <dbReference type="ARBA" id="ARBA00048628"/>
    </source>
</evidence>
<feature type="region of interest" description="Disordered" evidence="9">
    <location>
        <begin position="1"/>
        <end position="27"/>
    </location>
</feature>
<accession>A0A6N9TTH6</accession>
<reference evidence="11 12" key="1">
    <citation type="submission" date="2020-02" db="EMBL/GenBank/DDBJ databases">
        <title>Comparative genomics of sulfur disproportionating microorganisms.</title>
        <authorList>
            <person name="Ward L.M."/>
            <person name="Bertran E."/>
            <person name="Johnston D.T."/>
        </authorList>
    </citation>
    <scope>NUCLEOTIDE SEQUENCE [LARGE SCALE GENOMIC DNA]</scope>
    <source>
        <strain evidence="11 12">DSM 100025</strain>
    </source>
</reference>
<dbReference type="RefSeq" id="WP_163299164.1">
    <property type="nucleotide sequence ID" value="NZ_JAAGRR010000113.1"/>
</dbReference>
<dbReference type="PANTHER" id="PTHR45754">
    <property type="entry name" value="METHYLENETETRAHYDROFOLATE REDUCTASE"/>
    <property type="match status" value="1"/>
</dbReference>
<dbReference type="AlphaFoldDB" id="A0A6N9TTH6"/>
<proteinExistence type="inferred from homology"/>
<sequence>MGRLHETFRRAFEDREHRRSGGIRTARPPSRAFAATFELVPGRASRSQAYDASVAFARDAARDGRLAALSITENAGGHPALSPPVLGREIRDLGMEPIIHFSCKDKNRNEIESHLFELDRYHLRNLLVVTGDYPRFGYEGQAKPVFDLDSVLALGLIEAMNRGIVLDPRAPGGGQRLPRLDFYAGAVVSPFKRLEAELVPQYAKLRRKVAAGARFIITQMGFDVRKYDEVLRFMAHEGLRVPVLATVFLPDLRLARLLNRGVVPGCVVPDAVLAAVERETGAPDGGHGARIERGARLVAILKGLGFDGVHLSGTGLTYDDVSRVLDRAAEIGDEWPDLVPEFLHPGAWDFWYFQEDPATGLNSDRPTPLRRRRLHPAAAAGFRINRLVHRLFFRAEGPLFGMLREIARRIEGSPLEGAFTRLEHWVKEGLFDCQRCGDCTLDALAFLCPQSGCAKFLLNGPCGGSRDGWCEVWPGRRRCIYVRVYQRLRSVGGVQALSAMPPLPPRDWSLYRKASWLTFFLGRDHHRAGRDADGEGGG</sequence>
<name>A0A6N9TTH6_DISTH</name>
<dbReference type="SUPFAM" id="SSF51730">
    <property type="entry name" value="FAD-linked oxidoreductase"/>
    <property type="match status" value="1"/>
</dbReference>
<dbReference type="Pfam" id="PF12225">
    <property type="entry name" value="DUF5981"/>
    <property type="match status" value="1"/>
</dbReference>
<dbReference type="PANTHER" id="PTHR45754:SF3">
    <property type="entry name" value="METHYLENETETRAHYDROFOLATE REDUCTASE (NADPH)"/>
    <property type="match status" value="1"/>
</dbReference>
<feature type="domain" description="Methylene-tetrahydrofolate reductase C-terminal-like" evidence="10">
    <location>
        <begin position="418"/>
        <end position="508"/>
    </location>
</feature>
<comment type="similarity">
    <text evidence="3 8">Belongs to the methylenetetrahydrofolate reductase family.</text>
</comment>
<dbReference type="Proteomes" id="UP000469346">
    <property type="component" value="Unassembled WGS sequence"/>
</dbReference>
<dbReference type="InterPro" id="IPR003171">
    <property type="entry name" value="Mehydrof_redctse-like"/>
</dbReference>
<comment type="pathway">
    <text evidence="2 8">One-carbon metabolism; tetrahydrofolate interconversion.</text>
</comment>
<evidence type="ECO:0000313" key="12">
    <source>
        <dbReference type="Proteomes" id="UP000469346"/>
    </source>
</evidence>
<dbReference type="Pfam" id="PF02219">
    <property type="entry name" value="MTHFR"/>
    <property type="match status" value="1"/>
</dbReference>
<evidence type="ECO:0000313" key="11">
    <source>
        <dbReference type="EMBL" id="NDY43044.1"/>
    </source>
</evidence>
<evidence type="ECO:0000256" key="5">
    <source>
        <dbReference type="ARBA" id="ARBA00022827"/>
    </source>
</evidence>
<keyword evidence="5 8" id="KW-0274">FAD</keyword>
<dbReference type="GO" id="GO:0009086">
    <property type="term" value="P:methionine biosynthetic process"/>
    <property type="evidence" value="ECO:0007669"/>
    <property type="project" value="TreeGrafter"/>
</dbReference>
<evidence type="ECO:0000256" key="4">
    <source>
        <dbReference type="ARBA" id="ARBA00022630"/>
    </source>
</evidence>
<dbReference type="GO" id="GO:0071949">
    <property type="term" value="F:FAD binding"/>
    <property type="evidence" value="ECO:0007669"/>
    <property type="project" value="TreeGrafter"/>
</dbReference>
<evidence type="ECO:0000256" key="3">
    <source>
        <dbReference type="ARBA" id="ARBA00006743"/>
    </source>
</evidence>
<comment type="catalytic activity">
    <reaction evidence="7">
        <text>(6S)-5-methyl-5,6,7,8-tetrahydrofolate + NAD(+) = (6R)-5,10-methylene-5,6,7,8-tetrahydrofolate + NADH + H(+)</text>
        <dbReference type="Rhea" id="RHEA:19821"/>
        <dbReference type="ChEBI" id="CHEBI:15378"/>
        <dbReference type="ChEBI" id="CHEBI:15636"/>
        <dbReference type="ChEBI" id="CHEBI:18608"/>
        <dbReference type="ChEBI" id="CHEBI:57540"/>
        <dbReference type="ChEBI" id="CHEBI:57945"/>
        <dbReference type="EC" id="1.5.1.54"/>
    </reaction>
    <physiologicalReaction direction="right-to-left" evidence="7">
        <dbReference type="Rhea" id="RHEA:19823"/>
    </physiologicalReaction>
</comment>
<evidence type="ECO:0000256" key="1">
    <source>
        <dbReference type="ARBA" id="ARBA00001974"/>
    </source>
</evidence>
<evidence type="ECO:0000256" key="8">
    <source>
        <dbReference type="RuleBase" id="RU003862"/>
    </source>
</evidence>
<dbReference type="EMBL" id="JAAGRR010000113">
    <property type="protein sequence ID" value="NDY43044.1"/>
    <property type="molecule type" value="Genomic_DNA"/>
</dbReference>
<comment type="caution">
    <text evidence="11">The sequence shown here is derived from an EMBL/GenBank/DDBJ whole genome shotgun (WGS) entry which is preliminary data.</text>
</comment>
<dbReference type="GO" id="GO:0106312">
    <property type="term" value="F:methylenetetrahydrofolate reductase (NADH) activity"/>
    <property type="evidence" value="ECO:0007669"/>
    <property type="project" value="UniProtKB-EC"/>
</dbReference>
<keyword evidence="6 8" id="KW-0560">Oxidoreductase</keyword>
<feature type="compositionally biased region" description="Basic and acidic residues" evidence="9">
    <location>
        <begin position="1"/>
        <end position="19"/>
    </location>
</feature>
<organism evidence="11 12">
    <name type="scientific">Dissulfurirhabdus thermomarina</name>
    <dbReference type="NCBI Taxonomy" id="1765737"/>
    <lineage>
        <taxon>Bacteria</taxon>
        <taxon>Deltaproteobacteria</taxon>
        <taxon>Dissulfurirhabdaceae</taxon>
        <taxon>Dissulfurirhabdus</taxon>
    </lineage>
</organism>
<dbReference type="InterPro" id="IPR029041">
    <property type="entry name" value="FAD-linked_oxidoreductase-like"/>
</dbReference>
<dbReference type="Gene3D" id="3.20.20.220">
    <property type="match status" value="1"/>
</dbReference>
<keyword evidence="12" id="KW-1185">Reference proteome</keyword>
<comment type="cofactor">
    <cofactor evidence="1 8">
        <name>FAD</name>
        <dbReference type="ChEBI" id="CHEBI:57692"/>
    </cofactor>
</comment>
<keyword evidence="4 8" id="KW-0285">Flavoprotein</keyword>